<name>A0A031LLG4_9CREN</name>
<dbReference type="SUPFAM" id="SSF54285">
    <property type="entry name" value="MoaD/ThiS"/>
    <property type="match status" value="1"/>
</dbReference>
<dbReference type="RefSeq" id="WP_048100672.1">
    <property type="nucleotide sequence ID" value="NZ_JFZT01000062.1"/>
</dbReference>
<dbReference type="STRING" id="1160895.CM19_12460"/>
<reference evidence="1 2" key="1">
    <citation type="submission" date="2014-03" db="EMBL/GenBank/DDBJ databases">
        <title>Draft genome sequence of the novel thermoacidophilic archaea Acidianus copahuensis ALE1 strain, isolated from Copahue volcanic area in Neuquen Argentina.</title>
        <authorList>
            <person name="Urbieta M.S."/>
            <person name="Rascovan N."/>
            <person name="Castro C."/>
            <person name="Revale S."/>
            <person name="Giaveno M.A."/>
            <person name="Vazquez M.P."/>
            <person name="Donati E.R."/>
        </authorList>
    </citation>
    <scope>NUCLEOTIDE SEQUENCE [LARGE SCALE GENOMIC DNA]</scope>
    <source>
        <strain evidence="1 2">ALE1</strain>
    </source>
</reference>
<dbReference type="Proteomes" id="UP000024332">
    <property type="component" value="Unassembled WGS sequence"/>
</dbReference>
<keyword evidence="2" id="KW-1185">Reference proteome</keyword>
<dbReference type="AlphaFoldDB" id="A0A031LLG4"/>
<comment type="caution">
    <text evidence="1">The sequence shown here is derived from an EMBL/GenBank/DDBJ whole genome shotgun (WGS) entry which is preliminary data.</text>
</comment>
<sequence>MKIKIFLLKENLVKEMEMPNNSKVKDLIKALGFTVQGTVVLRDGTPIVEEENLMPEDKITVILTATGG</sequence>
<organism evidence="1 2">
    <name type="scientific">Candidatus Acidianus copahuensis</name>
    <dbReference type="NCBI Taxonomy" id="1160895"/>
    <lineage>
        <taxon>Archaea</taxon>
        <taxon>Thermoproteota</taxon>
        <taxon>Thermoprotei</taxon>
        <taxon>Sulfolobales</taxon>
        <taxon>Sulfolobaceae</taxon>
        <taxon>Acidianus</taxon>
    </lineage>
</organism>
<dbReference type="Pfam" id="PF02597">
    <property type="entry name" value="ThiS"/>
    <property type="match status" value="1"/>
</dbReference>
<evidence type="ECO:0000313" key="1">
    <source>
        <dbReference type="EMBL" id="EZQ01743.1"/>
    </source>
</evidence>
<proteinExistence type="predicted"/>
<gene>
    <name evidence="1" type="ORF">CM19_12460</name>
</gene>
<accession>A0A031LLG4</accession>
<protein>
    <submittedName>
        <fullName evidence="1">Thiamine biosynthesis protein ThiS</fullName>
    </submittedName>
</protein>
<evidence type="ECO:0000313" key="2">
    <source>
        <dbReference type="Proteomes" id="UP000024332"/>
    </source>
</evidence>
<dbReference type="Gene3D" id="3.10.20.30">
    <property type="match status" value="1"/>
</dbReference>
<dbReference type="EMBL" id="JFZT01000062">
    <property type="protein sequence ID" value="EZQ01743.1"/>
    <property type="molecule type" value="Genomic_DNA"/>
</dbReference>
<dbReference type="InterPro" id="IPR012675">
    <property type="entry name" value="Beta-grasp_dom_sf"/>
</dbReference>
<dbReference type="InterPro" id="IPR016155">
    <property type="entry name" value="Mopterin_synth/thiamin_S_b"/>
</dbReference>
<dbReference type="OrthoDB" id="39964at2157"/>
<dbReference type="InterPro" id="IPR003749">
    <property type="entry name" value="ThiS/MoaD-like"/>
</dbReference>